<evidence type="ECO:0008006" key="3">
    <source>
        <dbReference type="Google" id="ProtNLM"/>
    </source>
</evidence>
<dbReference type="SUPFAM" id="SSF53335">
    <property type="entry name" value="S-adenosyl-L-methionine-dependent methyltransferases"/>
    <property type="match status" value="1"/>
</dbReference>
<proteinExistence type="predicted"/>
<dbReference type="AlphaFoldDB" id="A0A8K0NV72"/>
<organism evidence="1 2">
    <name type="scientific">Filobasidium floriforme</name>
    <dbReference type="NCBI Taxonomy" id="5210"/>
    <lineage>
        <taxon>Eukaryota</taxon>
        <taxon>Fungi</taxon>
        <taxon>Dikarya</taxon>
        <taxon>Basidiomycota</taxon>
        <taxon>Agaricomycotina</taxon>
        <taxon>Tremellomycetes</taxon>
        <taxon>Filobasidiales</taxon>
        <taxon>Filobasidiaceae</taxon>
        <taxon>Filobasidium</taxon>
    </lineage>
</organism>
<dbReference type="InterPro" id="IPR029063">
    <property type="entry name" value="SAM-dependent_MTases_sf"/>
</dbReference>
<keyword evidence="2" id="KW-1185">Reference proteome</keyword>
<sequence length="315" mass="34549">MSTCHPASLTKHLPLIHHPLPRQCLPPGAEQDESILRLKQISSSTNDDNQAKGAASTGTTGTTLWLGGQLMGCYIAETLPTGSVVMEDGRRRPKRVLELGGGIGFLSLVLSSLGYSVTTTDISPSFESVLLPNIESNTRNRSGWEWGPIRGRKLDWFDFVDDGTGIDAGSAKAREWMRAEKEEPARIAITSTTPTNATPDQIRDLDYDYDYIITTDTLYSPPLTLPLLSTLRSFSLACASPPPILVALETRDPLLIASALNQAKEMGFSCKKIAGGRVEKALAKSGWGWDKGDRRDWEGIEVWRWKYVGAEVDKD</sequence>
<dbReference type="Gene3D" id="3.40.50.150">
    <property type="entry name" value="Vaccinia Virus protein VP39"/>
    <property type="match status" value="1"/>
</dbReference>
<dbReference type="GO" id="GO:0005737">
    <property type="term" value="C:cytoplasm"/>
    <property type="evidence" value="ECO:0007669"/>
    <property type="project" value="TreeGrafter"/>
</dbReference>
<dbReference type="PANTHER" id="PTHR14614">
    <property type="entry name" value="HEPATOCELLULAR CARCINOMA-ASSOCIATED ANTIGEN"/>
    <property type="match status" value="1"/>
</dbReference>
<dbReference type="PANTHER" id="PTHR14614:SF162">
    <property type="entry name" value="EXPRESSED PROTEIN"/>
    <property type="match status" value="1"/>
</dbReference>
<dbReference type="Proteomes" id="UP000812966">
    <property type="component" value="Unassembled WGS sequence"/>
</dbReference>
<dbReference type="GO" id="GO:0008757">
    <property type="term" value="F:S-adenosylmethionine-dependent methyltransferase activity"/>
    <property type="evidence" value="ECO:0007669"/>
    <property type="project" value="UniProtKB-ARBA"/>
</dbReference>
<accession>A0A8K0NV72</accession>
<protein>
    <recommendedName>
        <fullName evidence="3">Methyltransferase-domain-containing protein</fullName>
    </recommendedName>
</protein>
<comment type="caution">
    <text evidence="1">The sequence shown here is derived from an EMBL/GenBank/DDBJ whole genome shotgun (WGS) entry which is preliminary data.</text>
</comment>
<gene>
    <name evidence="1" type="ORF">FFLO_01093</name>
</gene>
<dbReference type="Pfam" id="PF10294">
    <property type="entry name" value="Methyltransf_16"/>
    <property type="match status" value="1"/>
</dbReference>
<name>A0A8K0NV72_9TREE</name>
<evidence type="ECO:0000313" key="2">
    <source>
        <dbReference type="Proteomes" id="UP000812966"/>
    </source>
</evidence>
<dbReference type="InterPro" id="IPR019410">
    <property type="entry name" value="Methyltransf_16"/>
</dbReference>
<evidence type="ECO:0000313" key="1">
    <source>
        <dbReference type="EMBL" id="KAG7570999.1"/>
    </source>
</evidence>
<dbReference type="EMBL" id="JABELV010000014">
    <property type="protein sequence ID" value="KAG7570999.1"/>
    <property type="molecule type" value="Genomic_DNA"/>
</dbReference>
<dbReference type="GO" id="GO:0005634">
    <property type="term" value="C:nucleus"/>
    <property type="evidence" value="ECO:0007669"/>
    <property type="project" value="TreeGrafter"/>
</dbReference>
<reference evidence="1" key="1">
    <citation type="submission" date="2020-04" db="EMBL/GenBank/DDBJ databases">
        <title>Analysis of mating type loci in Filobasidium floriforme.</title>
        <authorList>
            <person name="Nowrousian M."/>
        </authorList>
    </citation>
    <scope>NUCLEOTIDE SEQUENCE</scope>
    <source>
        <strain evidence="1">CBS 6242</strain>
    </source>
</reference>
<dbReference type="CDD" id="cd02440">
    <property type="entry name" value="AdoMet_MTases"/>
    <property type="match status" value="1"/>
</dbReference>
<dbReference type="OrthoDB" id="194386at2759"/>